<protein>
    <submittedName>
        <fullName evidence="4">Oidioi.mRNA.OKI2018_I69.XSR.g14215.t1.cds</fullName>
    </submittedName>
</protein>
<organism evidence="4 5">
    <name type="scientific">Oikopleura dioica</name>
    <name type="common">Tunicate</name>
    <dbReference type="NCBI Taxonomy" id="34765"/>
    <lineage>
        <taxon>Eukaryota</taxon>
        <taxon>Metazoa</taxon>
        <taxon>Chordata</taxon>
        <taxon>Tunicata</taxon>
        <taxon>Appendicularia</taxon>
        <taxon>Copelata</taxon>
        <taxon>Oikopleuridae</taxon>
        <taxon>Oikopleura</taxon>
    </lineage>
</organism>
<sequence>MATKVNPWNGKGLGKESVRKQLETSLANMRVKKVQICYLHAPDHETPLEETLAAMNEMHQEGKFDELGLSNYSSWLVAEAVNICKQKGFIVPTVYQGMYSAITRQVEVELIPCLRYHNMRFYAYSPLGGGILTGKHKFKDEEEQKIEFGRFNMNNNGWDKIYRDRYWKVEHFNAMEKIKELLAKHHDGEDATVAEAAYRWLLHHSCLSGEKGDRIVLGQALY</sequence>
<evidence type="ECO:0000259" key="3">
    <source>
        <dbReference type="Pfam" id="PF00248"/>
    </source>
</evidence>
<feature type="domain" description="NADP-dependent oxidoreductase" evidence="3">
    <location>
        <begin position="2"/>
        <end position="204"/>
    </location>
</feature>
<reference evidence="4 5" key="1">
    <citation type="submission" date="2021-04" db="EMBL/GenBank/DDBJ databases">
        <authorList>
            <person name="Bliznina A."/>
        </authorList>
    </citation>
    <scope>NUCLEOTIDE SEQUENCE [LARGE SCALE GENOMIC DNA]</scope>
</reference>
<dbReference type="CDD" id="cd19075">
    <property type="entry name" value="AKR_AKR7A1-5"/>
    <property type="match status" value="1"/>
</dbReference>
<dbReference type="PANTHER" id="PTHR43364:SF4">
    <property type="entry name" value="NAD(P)-LINKED OXIDOREDUCTASE SUPERFAMILY PROTEIN"/>
    <property type="match status" value="1"/>
</dbReference>
<name>A0ABN7SD23_OIKDI</name>
<dbReference type="SUPFAM" id="SSF51430">
    <property type="entry name" value="NAD(P)-linked oxidoreductase"/>
    <property type="match status" value="1"/>
</dbReference>
<keyword evidence="1" id="KW-0560">Oxidoreductase</keyword>
<evidence type="ECO:0000313" key="4">
    <source>
        <dbReference type="EMBL" id="CAG5095502.1"/>
    </source>
</evidence>
<accession>A0ABN7SD23</accession>
<comment type="similarity">
    <text evidence="2">Belongs to the aldo/keto reductase family. Aldo/keto reductase 2 subfamily.</text>
</comment>
<evidence type="ECO:0000256" key="1">
    <source>
        <dbReference type="ARBA" id="ARBA00023002"/>
    </source>
</evidence>
<evidence type="ECO:0000313" key="5">
    <source>
        <dbReference type="Proteomes" id="UP001158576"/>
    </source>
</evidence>
<dbReference type="Pfam" id="PF00248">
    <property type="entry name" value="Aldo_ket_red"/>
    <property type="match status" value="1"/>
</dbReference>
<dbReference type="Proteomes" id="UP001158576">
    <property type="component" value="Chromosome XSR"/>
</dbReference>
<dbReference type="Gene3D" id="3.20.20.100">
    <property type="entry name" value="NADP-dependent oxidoreductase domain"/>
    <property type="match status" value="1"/>
</dbReference>
<dbReference type="EMBL" id="OU015569">
    <property type="protein sequence ID" value="CAG5095502.1"/>
    <property type="molecule type" value="Genomic_DNA"/>
</dbReference>
<dbReference type="InterPro" id="IPR050523">
    <property type="entry name" value="AKR_Detox_Biosynth"/>
</dbReference>
<dbReference type="InterPro" id="IPR023210">
    <property type="entry name" value="NADP_OxRdtase_dom"/>
</dbReference>
<gene>
    <name evidence="4" type="ORF">OKIOD_LOCUS5773</name>
</gene>
<dbReference type="InterPro" id="IPR036812">
    <property type="entry name" value="NAD(P)_OxRdtase_dom_sf"/>
</dbReference>
<dbReference type="PANTHER" id="PTHR43364">
    <property type="entry name" value="NADH-SPECIFIC METHYLGLYOXAL REDUCTASE-RELATED"/>
    <property type="match status" value="1"/>
</dbReference>
<proteinExistence type="inferred from homology"/>
<evidence type="ECO:0000256" key="2">
    <source>
        <dbReference type="ARBA" id="ARBA00038157"/>
    </source>
</evidence>
<keyword evidence="5" id="KW-1185">Reference proteome</keyword>